<comment type="caution">
    <text evidence="3">The sequence shown here is derived from an EMBL/GenBank/DDBJ whole genome shotgun (WGS) entry which is preliminary data.</text>
</comment>
<proteinExistence type="predicted"/>
<evidence type="ECO:0000256" key="1">
    <source>
        <dbReference type="SAM" id="MobiDB-lite"/>
    </source>
</evidence>
<evidence type="ECO:0000313" key="4">
    <source>
        <dbReference type="Proteomes" id="UP000717634"/>
    </source>
</evidence>
<keyword evidence="2" id="KW-0732">Signal</keyword>
<dbReference type="RefSeq" id="WP_168673869.1">
    <property type="nucleotide sequence ID" value="NZ_JAAVTK010000008.1"/>
</dbReference>
<reference evidence="3 4" key="1">
    <citation type="submission" date="2020-03" db="EMBL/GenBank/DDBJ databases">
        <title>Genomic Encyclopedia of Type Strains, Phase IV (KMG-V): Genome sequencing to study the core and pangenomes of soil and plant-associated prokaryotes.</title>
        <authorList>
            <person name="Whitman W."/>
        </authorList>
    </citation>
    <scope>NUCLEOTIDE SEQUENCE [LARGE SCALE GENOMIC DNA]</scope>
    <source>
        <strain evidence="3 4">1B</strain>
    </source>
</reference>
<accession>A0ABX1HJ07</accession>
<feature type="compositionally biased region" description="Polar residues" evidence="1">
    <location>
        <begin position="69"/>
        <end position="79"/>
    </location>
</feature>
<feature type="signal peptide" evidence="2">
    <location>
        <begin position="1"/>
        <end position="28"/>
    </location>
</feature>
<dbReference type="PROSITE" id="PS51257">
    <property type="entry name" value="PROKAR_LIPOPROTEIN"/>
    <property type="match status" value="1"/>
</dbReference>
<dbReference type="EMBL" id="JAAVTK010000008">
    <property type="protein sequence ID" value="NKI90264.1"/>
    <property type="molecule type" value="Genomic_DNA"/>
</dbReference>
<dbReference type="Proteomes" id="UP000717634">
    <property type="component" value="Unassembled WGS sequence"/>
</dbReference>
<feature type="compositionally biased region" description="Basic and acidic residues" evidence="1">
    <location>
        <begin position="82"/>
        <end position="91"/>
    </location>
</feature>
<gene>
    <name evidence="3" type="ORF">HBN54_002864</name>
</gene>
<evidence type="ECO:0000256" key="2">
    <source>
        <dbReference type="SAM" id="SignalP"/>
    </source>
</evidence>
<name>A0ABX1HJ07_9BACT</name>
<feature type="chain" id="PRO_5045382167" evidence="2">
    <location>
        <begin position="29"/>
        <end position="91"/>
    </location>
</feature>
<evidence type="ECO:0000313" key="3">
    <source>
        <dbReference type="EMBL" id="NKI90264.1"/>
    </source>
</evidence>
<organism evidence="3 4">
    <name type="scientific">Hymenobacter artigasi</name>
    <dbReference type="NCBI Taxonomy" id="2719616"/>
    <lineage>
        <taxon>Bacteria</taxon>
        <taxon>Pseudomonadati</taxon>
        <taxon>Bacteroidota</taxon>
        <taxon>Cytophagia</taxon>
        <taxon>Cytophagales</taxon>
        <taxon>Hymenobacteraceae</taxon>
        <taxon>Hymenobacter</taxon>
    </lineage>
</organism>
<feature type="region of interest" description="Disordered" evidence="1">
    <location>
        <begin position="67"/>
        <end position="91"/>
    </location>
</feature>
<keyword evidence="4" id="KW-1185">Reference proteome</keyword>
<sequence length="91" mass="9376">MRIALSGPGGLLLLGLLLAGCQAENPLAADLNSSTPAIAAQAGKVQALTTQLEQQKAVIEAEKAKPAAMQQQLDGSRQNLEGLKKEMGPAQ</sequence>
<protein>
    <submittedName>
        <fullName evidence="3">Uncharacterized protein YcfL</fullName>
    </submittedName>
</protein>